<dbReference type="STRING" id="48256.CLHUN_42470"/>
<dbReference type="PANTHER" id="PTHR43236:SF1">
    <property type="entry name" value="BLL7220 PROTEIN"/>
    <property type="match status" value="1"/>
</dbReference>
<dbReference type="EMBL" id="MZGX01000046">
    <property type="protein sequence ID" value="OPX41882.1"/>
    <property type="molecule type" value="Genomic_DNA"/>
</dbReference>
<organism evidence="2 3">
    <name type="scientific">Ruminiclostridium hungatei</name>
    <name type="common">Clostridium hungatei</name>
    <dbReference type="NCBI Taxonomy" id="48256"/>
    <lineage>
        <taxon>Bacteria</taxon>
        <taxon>Bacillati</taxon>
        <taxon>Bacillota</taxon>
        <taxon>Clostridia</taxon>
        <taxon>Eubacteriales</taxon>
        <taxon>Oscillospiraceae</taxon>
        <taxon>Ruminiclostridium</taxon>
    </lineage>
</organism>
<dbReference type="AlphaFoldDB" id="A0A1V4SD91"/>
<evidence type="ECO:0000313" key="2">
    <source>
        <dbReference type="EMBL" id="OPX41882.1"/>
    </source>
</evidence>
<gene>
    <name evidence="2" type="ORF">CLHUN_42470</name>
</gene>
<accession>A0A1V4SD91</accession>
<evidence type="ECO:0000313" key="3">
    <source>
        <dbReference type="Proteomes" id="UP000191554"/>
    </source>
</evidence>
<dbReference type="Proteomes" id="UP000191554">
    <property type="component" value="Unassembled WGS sequence"/>
</dbReference>
<proteinExistence type="predicted"/>
<dbReference type="RefSeq" id="WP_165755823.1">
    <property type="nucleotide sequence ID" value="NZ_MZGX01000046.1"/>
</dbReference>
<reference evidence="2 3" key="1">
    <citation type="submission" date="2017-03" db="EMBL/GenBank/DDBJ databases">
        <title>Genome sequence of Clostridium hungatei DSM 14427.</title>
        <authorList>
            <person name="Poehlein A."/>
            <person name="Daniel R."/>
        </authorList>
    </citation>
    <scope>NUCLEOTIDE SEQUENCE [LARGE SCALE GENOMIC DNA]</scope>
    <source>
        <strain evidence="2 3">DSM 14427</strain>
    </source>
</reference>
<sequence>MSKSDIGFLTAYKLRQDLGINPNEYIDLNYVAEQLMIRVIRMYLGDGVEGACKSKGIKRLIALTPTPSSPQKERFTYSHEIGHLLIHHSSYVCLQDFFNTYKTQNDEEQEANDFAAELLLPRRALLDILTKRDLTFKLIEQVSKKFGTSLSVAAIQLIRFFNDNAVIIWHDGQHLLWKVRSDHCTLDISEAISPMVLANKTSDNRRDIKGNIDSQFWIENEIDNLICEEETHYFKNLKKYLTILKFYEEY</sequence>
<feature type="domain" description="IrrE N-terminal-like" evidence="1">
    <location>
        <begin position="33"/>
        <end position="156"/>
    </location>
</feature>
<dbReference type="Gene3D" id="1.10.10.2910">
    <property type="match status" value="1"/>
</dbReference>
<keyword evidence="3" id="KW-1185">Reference proteome</keyword>
<comment type="caution">
    <text evidence="2">The sequence shown here is derived from an EMBL/GenBank/DDBJ whole genome shotgun (WGS) entry which is preliminary data.</text>
</comment>
<dbReference type="Pfam" id="PF06114">
    <property type="entry name" value="Peptidase_M78"/>
    <property type="match status" value="1"/>
</dbReference>
<evidence type="ECO:0000259" key="1">
    <source>
        <dbReference type="Pfam" id="PF06114"/>
    </source>
</evidence>
<dbReference type="PANTHER" id="PTHR43236">
    <property type="entry name" value="ANTITOXIN HIGA1"/>
    <property type="match status" value="1"/>
</dbReference>
<dbReference type="InterPro" id="IPR052345">
    <property type="entry name" value="Rad_response_metalloprotease"/>
</dbReference>
<dbReference type="InterPro" id="IPR010359">
    <property type="entry name" value="IrrE_HExxH"/>
</dbReference>
<name>A0A1V4SD91_RUMHU</name>
<protein>
    <recommendedName>
        <fullName evidence="1">IrrE N-terminal-like domain-containing protein</fullName>
    </recommendedName>
</protein>